<dbReference type="Proteomes" id="UP000821837">
    <property type="component" value="Chromosome 3"/>
</dbReference>
<evidence type="ECO:0000256" key="1">
    <source>
        <dbReference type="ARBA" id="ARBA00022723"/>
    </source>
</evidence>
<reference evidence="7" key="2">
    <citation type="submission" date="2021-09" db="EMBL/GenBank/DDBJ databases">
        <authorList>
            <person name="Jia N."/>
            <person name="Wang J."/>
            <person name="Shi W."/>
            <person name="Du L."/>
            <person name="Sun Y."/>
            <person name="Zhan W."/>
            <person name="Jiang J."/>
            <person name="Wang Q."/>
            <person name="Zhang B."/>
            <person name="Ji P."/>
            <person name="Sakyi L.B."/>
            <person name="Cui X."/>
            <person name="Yuan T."/>
            <person name="Jiang B."/>
            <person name="Yang W."/>
            <person name="Lam T.T.-Y."/>
            <person name="Chang Q."/>
            <person name="Ding S."/>
            <person name="Wang X."/>
            <person name="Zhu J."/>
            <person name="Ruan X."/>
            <person name="Zhao L."/>
            <person name="Wei J."/>
            <person name="Que T."/>
            <person name="Du C."/>
            <person name="Cheng J."/>
            <person name="Dai P."/>
            <person name="Han X."/>
            <person name="Huang E."/>
            <person name="Gao Y."/>
            <person name="Liu J."/>
            <person name="Shao H."/>
            <person name="Ye R."/>
            <person name="Li L."/>
            <person name="Wei W."/>
            <person name="Wang X."/>
            <person name="Wang C."/>
            <person name="Huo Q."/>
            <person name="Li W."/>
            <person name="Guo W."/>
            <person name="Chen H."/>
            <person name="Chen S."/>
            <person name="Zhou L."/>
            <person name="Zhou L."/>
            <person name="Ni X."/>
            <person name="Tian J."/>
            <person name="Zhou Y."/>
            <person name="Sheng Y."/>
            <person name="Liu T."/>
            <person name="Pan Y."/>
            <person name="Xia L."/>
            <person name="Li J."/>
            <person name="Zhao F."/>
            <person name="Cao W."/>
        </authorList>
    </citation>
    <scope>NUCLEOTIDE SEQUENCE</scope>
    <source>
        <strain evidence="7">Rsan-2018</strain>
        <tissue evidence="7">Larvae</tissue>
    </source>
</reference>
<keyword evidence="8" id="KW-1185">Reference proteome</keyword>
<dbReference type="InterPro" id="IPR006612">
    <property type="entry name" value="THAP_Znf"/>
</dbReference>
<evidence type="ECO:0000313" key="7">
    <source>
        <dbReference type="EMBL" id="KAH7961394.1"/>
    </source>
</evidence>
<dbReference type="EMBL" id="JABSTV010001249">
    <property type="protein sequence ID" value="KAH7961394.1"/>
    <property type="molecule type" value="Genomic_DNA"/>
</dbReference>
<dbReference type="AlphaFoldDB" id="A0A9D4SYI3"/>
<dbReference type="GO" id="GO:0003677">
    <property type="term" value="F:DNA binding"/>
    <property type="evidence" value="ECO:0007669"/>
    <property type="project" value="UniProtKB-UniRule"/>
</dbReference>
<dbReference type="Pfam" id="PF05485">
    <property type="entry name" value="THAP"/>
    <property type="match status" value="1"/>
</dbReference>
<dbReference type="GO" id="GO:0008270">
    <property type="term" value="F:zinc ion binding"/>
    <property type="evidence" value="ECO:0007669"/>
    <property type="project" value="UniProtKB-KW"/>
</dbReference>
<evidence type="ECO:0000256" key="2">
    <source>
        <dbReference type="ARBA" id="ARBA00022771"/>
    </source>
</evidence>
<evidence type="ECO:0000256" key="5">
    <source>
        <dbReference type="PROSITE-ProRule" id="PRU00309"/>
    </source>
</evidence>
<protein>
    <recommendedName>
        <fullName evidence="6">THAP-type domain-containing protein</fullName>
    </recommendedName>
</protein>
<evidence type="ECO:0000256" key="3">
    <source>
        <dbReference type="ARBA" id="ARBA00022833"/>
    </source>
</evidence>
<sequence>MPYCCVPRCKSSSKQRTPGISFYEIPSNPELRAKWRKVYRRLAYARGALPVDDASLSYLTS</sequence>
<feature type="domain" description="THAP-type" evidence="6">
    <location>
        <begin position="1"/>
        <end position="61"/>
    </location>
</feature>
<evidence type="ECO:0000313" key="8">
    <source>
        <dbReference type="Proteomes" id="UP000821837"/>
    </source>
</evidence>
<evidence type="ECO:0000256" key="4">
    <source>
        <dbReference type="ARBA" id="ARBA00023125"/>
    </source>
</evidence>
<keyword evidence="2 5" id="KW-0863">Zinc-finger</keyword>
<keyword evidence="4 5" id="KW-0238">DNA-binding</keyword>
<accession>A0A9D4SYI3</accession>
<keyword evidence="3" id="KW-0862">Zinc</keyword>
<proteinExistence type="predicted"/>
<dbReference type="SUPFAM" id="SSF57716">
    <property type="entry name" value="Glucocorticoid receptor-like (DNA-binding domain)"/>
    <property type="match status" value="1"/>
</dbReference>
<reference evidence="7" key="1">
    <citation type="journal article" date="2020" name="Cell">
        <title>Large-Scale Comparative Analyses of Tick Genomes Elucidate Their Genetic Diversity and Vector Capacities.</title>
        <authorList>
            <consortium name="Tick Genome and Microbiome Consortium (TIGMIC)"/>
            <person name="Jia N."/>
            <person name="Wang J."/>
            <person name="Shi W."/>
            <person name="Du L."/>
            <person name="Sun Y."/>
            <person name="Zhan W."/>
            <person name="Jiang J.F."/>
            <person name="Wang Q."/>
            <person name="Zhang B."/>
            <person name="Ji P."/>
            <person name="Bell-Sakyi L."/>
            <person name="Cui X.M."/>
            <person name="Yuan T.T."/>
            <person name="Jiang B.G."/>
            <person name="Yang W.F."/>
            <person name="Lam T.T."/>
            <person name="Chang Q.C."/>
            <person name="Ding S.J."/>
            <person name="Wang X.J."/>
            <person name="Zhu J.G."/>
            <person name="Ruan X.D."/>
            <person name="Zhao L."/>
            <person name="Wei J.T."/>
            <person name="Ye R.Z."/>
            <person name="Que T.C."/>
            <person name="Du C.H."/>
            <person name="Zhou Y.H."/>
            <person name="Cheng J.X."/>
            <person name="Dai P.F."/>
            <person name="Guo W.B."/>
            <person name="Han X.H."/>
            <person name="Huang E.J."/>
            <person name="Li L.F."/>
            <person name="Wei W."/>
            <person name="Gao Y.C."/>
            <person name="Liu J.Z."/>
            <person name="Shao H.Z."/>
            <person name="Wang X."/>
            <person name="Wang C.C."/>
            <person name="Yang T.C."/>
            <person name="Huo Q.B."/>
            <person name="Li W."/>
            <person name="Chen H.Y."/>
            <person name="Chen S.E."/>
            <person name="Zhou L.G."/>
            <person name="Ni X.B."/>
            <person name="Tian J.H."/>
            <person name="Sheng Y."/>
            <person name="Liu T."/>
            <person name="Pan Y.S."/>
            <person name="Xia L.Y."/>
            <person name="Li J."/>
            <person name="Zhao F."/>
            <person name="Cao W.C."/>
        </authorList>
    </citation>
    <scope>NUCLEOTIDE SEQUENCE</scope>
    <source>
        <strain evidence="7">Rsan-2018</strain>
    </source>
</reference>
<organism evidence="7 8">
    <name type="scientific">Rhipicephalus sanguineus</name>
    <name type="common">Brown dog tick</name>
    <name type="synonym">Ixodes sanguineus</name>
    <dbReference type="NCBI Taxonomy" id="34632"/>
    <lineage>
        <taxon>Eukaryota</taxon>
        <taxon>Metazoa</taxon>
        <taxon>Ecdysozoa</taxon>
        <taxon>Arthropoda</taxon>
        <taxon>Chelicerata</taxon>
        <taxon>Arachnida</taxon>
        <taxon>Acari</taxon>
        <taxon>Parasitiformes</taxon>
        <taxon>Ixodida</taxon>
        <taxon>Ixodoidea</taxon>
        <taxon>Ixodidae</taxon>
        <taxon>Rhipicephalinae</taxon>
        <taxon>Rhipicephalus</taxon>
        <taxon>Rhipicephalus</taxon>
    </lineage>
</organism>
<name>A0A9D4SYI3_RHISA</name>
<comment type="caution">
    <text evidence="7">The sequence shown here is derived from an EMBL/GenBank/DDBJ whole genome shotgun (WGS) entry which is preliminary data.</text>
</comment>
<evidence type="ECO:0000259" key="6">
    <source>
        <dbReference type="PROSITE" id="PS50950"/>
    </source>
</evidence>
<keyword evidence="1" id="KW-0479">Metal-binding</keyword>
<dbReference type="PROSITE" id="PS50950">
    <property type="entry name" value="ZF_THAP"/>
    <property type="match status" value="1"/>
</dbReference>
<gene>
    <name evidence="7" type="ORF">HPB52_008795</name>
</gene>